<feature type="domain" description="NADP-dependent oxidoreductase" evidence="4">
    <location>
        <begin position="16"/>
        <end position="264"/>
    </location>
</feature>
<evidence type="ECO:0000256" key="3">
    <source>
        <dbReference type="PIRSR" id="PIRSR000097-3"/>
    </source>
</evidence>
<reference evidence="5" key="1">
    <citation type="submission" date="2024-05" db="EMBL/GenBank/DDBJ databases">
        <authorList>
            <person name="Kim S."/>
            <person name="Heo J."/>
            <person name="Choi H."/>
            <person name="Choi Y."/>
            <person name="Kwon S.-W."/>
            <person name="Kim Y."/>
        </authorList>
    </citation>
    <scope>NUCLEOTIDE SEQUENCE</scope>
    <source>
        <strain evidence="5">KACC 23698</strain>
    </source>
</reference>
<dbReference type="SUPFAM" id="SSF51430">
    <property type="entry name" value="NAD(P)-linked oxidoreductase"/>
    <property type="match status" value="1"/>
</dbReference>
<evidence type="ECO:0000256" key="1">
    <source>
        <dbReference type="PIRSR" id="PIRSR000097-1"/>
    </source>
</evidence>
<feature type="site" description="Lowers pKa of active site Tyr" evidence="3">
    <location>
        <position position="79"/>
    </location>
</feature>
<name>A0AAU7JM45_9HYPH</name>
<dbReference type="PANTHER" id="PTHR43638:SF3">
    <property type="entry name" value="ALDEHYDE REDUCTASE"/>
    <property type="match status" value="1"/>
</dbReference>
<dbReference type="PIRSF" id="PIRSF000097">
    <property type="entry name" value="AKR"/>
    <property type="match status" value="1"/>
</dbReference>
<gene>
    <name evidence="5" type="ORF">ABEG18_11210</name>
</gene>
<dbReference type="AlphaFoldDB" id="A0AAU7JM45"/>
<dbReference type="Pfam" id="PF00248">
    <property type="entry name" value="Aldo_ket_red"/>
    <property type="match status" value="1"/>
</dbReference>
<dbReference type="Gene3D" id="3.20.20.100">
    <property type="entry name" value="NADP-dependent oxidoreductase domain"/>
    <property type="match status" value="1"/>
</dbReference>
<organism evidence="5">
    <name type="scientific">Alsobacter sp. KACC 23698</name>
    <dbReference type="NCBI Taxonomy" id="3149229"/>
    <lineage>
        <taxon>Bacteria</taxon>
        <taxon>Pseudomonadati</taxon>
        <taxon>Pseudomonadota</taxon>
        <taxon>Alphaproteobacteria</taxon>
        <taxon>Hyphomicrobiales</taxon>
        <taxon>Alsobacteraceae</taxon>
        <taxon>Alsobacter</taxon>
    </lineage>
</organism>
<dbReference type="CDD" id="cd19138">
    <property type="entry name" value="AKR_YeaE"/>
    <property type="match status" value="1"/>
</dbReference>
<dbReference type="InterPro" id="IPR020471">
    <property type="entry name" value="AKR"/>
</dbReference>
<dbReference type="PANTHER" id="PTHR43638">
    <property type="entry name" value="OXIDOREDUCTASE, ALDO/KETO REDUCTASE FAMILY PROTEIN"/>
    <property type="match status" value="1"/>
</dbReference>
<dbReference type="EMBL" id="CP157484">
    <property type="protein sequence ID" value="XBO41292.1"/>
    <property type="molecule type" value="Genomic_DNA"/>
</dbReference>
<accession>A0AAU7JM45</accession>
<evidence type="ECO:0000259" key="4">
    <source>
        <dbReference type="Pfam" id="PF00248"/>
    </source>
</evidence>
<dbReference type="RefSeq" id="WP_406858142.1">
    <property type="nucleotide sequence ID" value="NZ_CP157484.1"/>
</dbReference>
<feature type="active site" description="Proton donor" evidence="1">
    <location>
        <position position="54"/>
    </location>
</feature>
<protein>
    <submittedName>
        <fullName evidence="5">Aldo/keto reductase</fullName>
    </submittedName>
</protein>
<proteinExistence type="predicted"/>
<dbReference type="InterPro" id="IPR036812">
    <property type="entry name" value="NAD(P)_OxRdtase_dom_sf"/>
</dbReference>
<evidence type="ECO:0000313" key="5">
    <source>
        <dbReference type="EMBL" id="XBO41292.1"/>
    </source>
</evidence>
<dbReference type="InterPro" id="IPR023210">
    <property type="entry name" value="NADP_OxRdtase_dom"/>
</dbReference>
<dbReference type="PRINTS" id="PR00069">
    <property type="entry name" value="ALDKETRDTASE"/>
</dbReference>
<dbReference type="GO" id="GO:0016491">
    <property type="term" value="F:oxidoreductase activity"/>
    <property type="evidence" value="ECO:0007669"/>
    <property type="project" value="InterPro"/>
</dbReference>
<evidence type="ECO:0000256" key="2">
    <source>
        <dbReference type="PIRSR" id="PIRSR000097-2"/>
    </source>
</evidence>
<sequence length="278" mass="30928">MIRTLMLPDGTQVPNLGMGTWRMGERPERRRSEIESLQLGVELGMTLVDTAEMYGEGRTEQLLSQALQGLRKEVFLVSKVYPHNASRSGVAKACEGSLRRLNTDYLDLYLLHWPGAEPIEETIRGFEDLRAAGKIRAWGVSNFDSDEMDELAGAPGGEACAVNQILYNLVRRGPEFELMPKLAQSRIPVMAYSPIEQGSLPRTGALNAVARKHGVSPFQIALAWVMRRPDVIAIPKAGTIEHVRENRAAADLTLDAEDLAAIDREYPPPRRKRPLDML</sequence>
<feature type="binding site" evidence="2">
    <location>
        <position position="112"/>
    </location>
    <ligand>
        <name>substrate</name>
    </ligand>
</feature>